<dbReference type="PANTHER" id="PTHR43698">
    <property type="entry name" value="RIBD C-TERMINAL DOMAIN CONTAINING PROTEIN"/>
    <property type="match status" value="1"/>
</dbReference>
<dbReference type="PANTHER" id="PTHR43698:SF1">
    <property type="entry name" value="BLL4564 PROTEIN"/>
    <property type="match status" value="1"/>
</dbReference>
<dbReference type="EMBL" id="JBHSGD010000001">
    <property type="protein sequence ID" value="MFC4651426.1"/>
    <property type="molecule type" value="Genomic_DNA"/>
</dbReference>
<feature type="domain" description="Cupin type-2" evidence="1">
    <location>
        <begin position="35"/>
        <end position="102"/>
    </location>
</feature>
<reference evidence="3" key="1">
    <citation type="journal article" date="2019" name="Int. J. Syst. Evol. Microbiol.">
        <title>The Global Catalogue of Microorganisms (GCM) 10K type strain sequencing project: providing services to taxonomists for standard genome sequencing and annotation.</title>
        <authorList>
            <consortium name="The Broad Institute Genomics Platform"/>
            <consortium name="The Broad Institute Genome Sequencing Center for Infectious Disease"/>
            <person name="Wu L."/>
            <person name="Ma J."/>
        </authorList>
    </citation>
    <scope>NUCLEOTIDE SEQUENCE [LARGE SCALE GENOMIC DNA]</scope>
    <source>
        <strain evidence="3">CCUG 63287</strain>
    </source>
</reference>
<dbReference type="RefSeq" id="WP_213534451.1">
    <property type="nucleotide sequence ID" value="NZ_BOVQ01000003.1"/>
</dbReference>
<dbReference type="InterPro" id="IPR013096">
    <property type="entry name" value="Cupin_2"/>
</dbReference>
<dbReference type="Proteomes" id="UP001595987">
    <property type="component" value="Unassembled WGS sequence"/>
</dbReference>
<evidence type="ECO:0000313" key="2">
    <source>
        <dbReference type="EMBL" id="MFC4651426.1"/>
    </source>
</evidence>
<dbReference type="InterPro" id="IPR014710">
    <property type="entry name" value="RmlC-like_jellyroll"/>
</dbReference>
<dbReference type="SUPFAM" id="SSF51182">
    <property type="entry name" value="RmlC-like cupins"/>
    <property type="match status" value="1"/>
</dbReference>
<sequence>MFKKGEKVAHTAFSGTAFYMSVLDENAVAMVEELTFPVDSRTNWHSNPCGQTILVTQGEMIYQAENEPAKLLGAGDVIVVSPNVRHWHGAISEENCCLLVTYKSANEALVTFDSSVSDDNFKNAIMEAKNDKKID</sequence>
<comment type="caution">
    <text evidence="2">The sequence shown here is derived from an EMBL/GenBank/DDBJ whole genome shotgun (WGS) entry which is preliminary data.</text>
</comment>
<protein>
    <submittedName>
        <fullName evidence="2">Cupin domain-containing protein</fullName>
    </submittedName>
</protein>
<name>A0ABV9JAK4_9LACT</name>
<accession>A0ABV9JAK4</accession>
<dbReference type="Gene3D" id="2.60.120.10">
    <property type="entry name" value="Jelly Rolls"/>
    <property type="match status" value="1"/>
</dbReference>
<evidence type="ECO:0000259" key="1">
    <source>
        <dbReference type="Pfam" id="PF07883"/>
    </source>
</evidence>
<gene>
    <name evidence="2" type="ORF">ACFO26_00690</name>
</gene>
<dbReference type="InterPro" id="IPR011051">
    <property type="entry name" value="RmlC_Cupin_sf"/>
</dbReference>
<dbReference type="Pfam" id="PF07883">
    <property type="entry name" value="Cupin_2"/>
    <property type="match status" value="1"/>
</dbReference>
<evidence type="ECO:0000313" key="3">
    <source>
        <dbReference type="Proteomes" id="UP001595987"/>
    </source>
</evidence>
<keyword evidence="3" id="KW-1185">Reference proteome</keyword>
<organism evidence="2 3">
    <name type="scientific">Lactococcus nasutitermitis</name>
    <dbReference type="NCBI Taxonomy" id="1652957"/>
    <lineage>
        <taxon>Bacteria</taxon>
        <taxon>Bacillati</taxon>
        <taxon>Bacillota</taxon>
        <taxon>Bacilli</taxon>
        <taxon>Lactobacillales</taxon>
        <taxon>Streptococcaceae</taxon>
        <taxon>Lactococcus</taxon>
    </lineage>
</organism>
<proteinExistence type="predicted"/>